<dbReference type="GO" id="GO:0016887">
    <property type="term" value="F:ATP hydrolysis activity"/>
    <property type="evidence" value="ECO:0007669"/>
    <property type="project" value="InterPro"/>
</dbReference>
<organism evidence="9 10">
    <name type="scientific">Actinobaculum suis</name>
    <dbReference type="NCBI Taxonomy" id="1657"/>
    <lineage>
        <taxon>Bacteria</taxon>
        <taxon>Bacillati</taxon>
        <taxon>Actinomycetota</taxon>
        <taxon>Actinomycetes</taxon>
        <taxon>Actinomycetales</taxon>
        <taxon>Actinomycetaceae</taxon>
        <taxon>Actinobaculum</taxon>
    </lineage>
</organism>
<dbReference type="AlphaFoldDB" id="A0A7Z9C860"/>
<evidence type="ECO:0000259" key="8">
    <source>
        <dbReference type="PROSITE" id="PS50893"/>
    </source>
</evidence>
<keyword evidence="5 9" id="KW-0067">ATP-binding</keyword>
<dbReference type="Gene3D" id="3.40.50.300">
    <property type="entry name" value="P-loop containing nucleotide triphosphate hydrolases"/>
    <property type="match status" value="1"/>
</dbReference>
<evidence type="ECO:0000256" key="3">
    <source>
        <dbReference type="ARBA" id="ARBA00022448"/>
    </source>
</evidence>
<dbReference type="RefSeq" id="WP_185933874.1">
    <property type="nucleotide sequence ID" value="NZ_UYIO01000001.1"/>
</dbReference>
<dbReference type="InterPro" id="IPR027417">
    <property type="entry name" value="P-loop_NTPase"/>
</dbReference>
<dbReference type="InterPro" id="IPR003439">
    <property type="entry name" value="ABC_transporter-like_ATP-bd"/>
</dbReference>
<comment type="subcellular location">
    <subcellularLocation>
        <location evidence="1">Cell membrane</location>
        <topology evidence="1">Peripheral membrane protein</topology>
    </subcellularLocation>
</comment>
<gene>
    <name evidence="9" type="primary">drrA</name>
    <name evidence="9" type="ORF">NCTC10327_00790</name>
</gene>
<dbReference type="Pfam" id="PF00005">
    <property type="entry name" value="ABC_tran"/>
    <property type="match status" value="1"/>
</dbReference>
<dbReference type="PANTHER" id="PTHR42711">
    <property type="entry name" value="ABC TRANSPORTER ATP-BINDING PROTEIN"/>
    <property type="match status" value="1"/>
</dbReference>
<evidence type="ECO:0000313" key="10">
    <source>
        <dbReference type="Proteomes" id="UP000269974"/>
    </source>
</evidence>
<feature type="region of interest" description="Disordered" evidence="7">
    <location>
        <begin position="1"/>
        <end position="36"/>
    </location>
</feature>
<dbReference type="Proteomes" id="UP000269974">
    <property type="component" value="Unassembled WGS sequence"/>
</dbReference>
<dbReference type="GO" id="GO:0046677">
    <property type="term" value="P:response to antibiotic"/>
    <property type="evidence" value="ECO:0007669"/>
    <property type="project" value="UniProtKB-KW"/>
</dbReference>
<evidence type="ECO:0000256" key="7">
    <source>
        <dbReference type="SAM" id="MobiDB-lite"/>
    </source>
</evidence>
<reference evidence="9 10" key="1">
    <citation type="submission" date="2018-11" db="EMBL/GenBank/DDBJ databases">
        <authorList>
            <consortium name="Pathogen Informatics"/>
        </authorList>
    </citation>
    <scope>NUCLEOTIDE SEQUENCE [LARGE SCALE GENOMIC DNA]</scope>
    <source>
        <strain evidence="9 10">NCTC10327</strain>
    </source>
</reference>
<evidence type="ECO:0000313" key="9">
    <source>
        <dbReference type="EMBL" id="VDG76120.1"/>
    </source>
</evidence>
<comment type="caution">
    <text evidence="9">The sequence shown here is derived from an EMBL/GenBank/DDBJ whole genome shotgun (WGS) entry which is preliminary data.</text>
</comment>
<protein>
    <submittedName>
        <fullName evidence="9">ABC transporter ATP-binding protein</fullName>
        <ecNumber evidence="9">3.6.3.-</ecNumber>
    </submittedName>
</protein>
<dbReference type="CDD" id="cd03230">
    <property type="entry name" value="ABC_DR_subfamily_A"/>
    <property type="match status" value="1"/>
</dbReference>
<dbReference type="EC" id="3.6.3.-" evidence="9"/>
<evidence type="ECO:0000256" key="2">
    <source>
        <dbReference type="ARBA" id="ARBA00005417"/>
    </source>
</evidence>
<dbReference type="SUPFAM" id="SSF52540">
    <property type="entry name" value="P-loop containing nucleoside triphosphate hydrolases"/>
    <property type="match status" value="1"/>
</dbReference>
<feature type="domain" description="ABC transporter" evidence="8">
    <location>
        <begin position="41"/>
        <end position="274"/>
    </location>
</feature>
<evidence type="ECO:0000256" key="5">
    <source>
        <dbReference type="ARBA" id="ARBA00022840"/>
    </source>
</evidence>
<dbReference type="GO" id="GO:0005524">
    <property type="term" value="F:ATP binding"/>
    <property type="evidence" value="ECO:0007669"/>
    <property type="project" value="UniProtKB-KW"/>
</dbReference>
<sequence length="360" mass="38644">MTEENSEFESLRGDFGSLRGDNLQTAPAPQTQVADAQHPLLIARNLQRSFKGRKKPVVDGVSLTVFAGQVHALVGRNGAGKTTTVRMCSTLLVPTAGTVEVSGIDAIAHPEKARQNLGISLGGDRGFYDRADAASNLLFFADTAKVPRRVQRERVWESLERVSLAPHAKDKVGSFSRGMKQRLHIARALLSHPRLLILDEPSSGLDPDAALEVRHLVAELAQGGTGILLTSHSMAEVEELATLISVIDAGKITVRGQVADIAQAAGVQQVSIFTLPASAGALTERLQAEFATTSITPHGPGWRVQVFWHSAQQSESGSQRVQEILGEGLAQMPPDFHTRPVSLEEAFLTLTGDSHASPER</sequence>
<proteinExistence type="inferred from homology"/>
<dbReference type="InterPro" id="IPR050763">
    <property type="entry name" value="ABC_transporter_ATP-binding"/>
</dbReference>
<keyword evidence="3" id="KW-0813">Transport</keyword>
<evidence type="ECO:0000256" key="1">
    <source>
        <dbReference type="ARBA" id="ARBA00004202"/>
    </source>
</evidence>
<dbReference type="InterPro" id="IPR003593">
    <property type="entry name" value="AAA+_ATPase"/>
</dbReference>
<comment type="similarity">
    <text evidence="2">Belongs to the ABC transporter superfamily.</text>
</comment>
<dbReference type="GO" id="GO:0005886">
    <property type="term" value="C:plasma membrane"/>
    <property type="evidence" value="ECO:0007669"/>
    <property type="project" value="UniProtKB-SubCell"/>
</dbReference>
<dbReference type="PANTHER" id="PTHR42711:SF5">
    <property type="entry name" value="ABC TRANSPORTER ATP-BINDING PROTEIN NATA"/>
    <property type="match status" value="1"/>
</dbReference>
<accession>A0A7Z9C860</accession>
<keyword evidence="6" id="KW-0046">Antibiotic resistance</keyword>
<evidence type="ECO:0000256" key="4">
    <source>
        <dbReference type="ARBA" id="ARBA00022741"/>
    </source>
</evidence>
<feature type="compositionally biased region" description="Polar residues" evidence="7">
    <location>
        <begin position="22"/>
        <end position="34"/>
    </location>
</feature>
<evidence type="ECO:0000256" key="6">
    <source>
        <dbReference type="ARBA" id="ARBA00023251"/>
    </source>
</evidence>
<keyword evidence="4" id="KW-0547">Nucleotide-binding</keyword>
<dbReference type="PROSITE" id="PS50893">
    <property type="entry name" value="ABC_TRANSPORTER_2"/>
    <property type="match status" value="1"/>
</dbReference>
<keyword evidence="9" id="KW-0378">Hydrolase</keyword>
<name>A0A7Z9C860_9ACTO</name>
<dbReference type="EMBL" id="UYIO01000001">
    <property type="protein sequence ID" value="VDG76120.1"/>
    <property type="molecule type" value="Genomic_DNA"/>
</dbReference>
<dbReference type="SMART" id="SM00382">
    <property type="entry name" value="AAA"/>
    <property type="match status" value="1"/>
</dbReference>